<dbReference type="Pfam" id="PF01855">
    <property type="entry name" value="POR_N"/>
    <property type="match status" value="1"/>
</dbReference>
<proteinExistence type="predicted"/>
<protein>
    <submittedName>
        <fullName evidence="3">Pyruvate flavodoxin/ferredoxin oxidoreductase domain protein</fullName>
    </submittedName>
</protein>
<evidence type="ECO:0000313" key="3">
    <source>
        <dbReference type="EMBL" id="KKT80758.1"/>
    </source>
</evidence>
<comment type="caution">
    <text evidence="3">The sequence shown here is derived from an EMBL/GenBank/DDBJ whole genome shotgun (WGS) entry which is preliminary data.</text>
</comment>
<dbReference type="AlphaFoldDB" id="A0A0G1KB39"/>
<dbReference type="Gene3D" id="3.40.50.970">
    <property type="match status" value="1"/>
</dbReference>
<dbReference type="Proteomes" id="UP000034595">
    <property type="component" value="Unassembled WGS sequence"/>
</dbReference>
<dbReference type="PANTHER" id="PTHR32154:SF20">
    <property type="entry name" value="2-OXOGLUTARATE OXIDOREDUCTASE SUBUNIT KORA"/>
    <property type="match status" value="1"/>
</dbReference>
<name>A0A0G1KB39_9BACT</name>
<dbReference type="EMBL" id="LCJQ01000026">
    <property type="protein sequence ID" value="KKT80758.1"/>
    <property type="molecule type" value="Genomic_DNA"/>
</dbReference>
<dbReference type="GO" id="GO:0016491">
    <property type="term" value="F:oxidoreductase activity"/>
    <property type="evidence" value="ECO:0007669"/>
    <property type="project" value="UniProtKB-KW"/>
</dbReference>
<dbReference type="InterPro" id="IPR050722">
    <property type="entry name" value="Pyruvate:ferred/Flavod_OxRd"/>
</dbReference>
<dbReference type="CDD" id="cd07034">
    <property type="entry name" value="TPP_PYR_PFOR_IOR-alpha_like"/>
    <property type="match status" value="1"/>
</dbReference>
<feature type="non-terminal residue" evidence="3">
    <location>
        <position position="102"/>
    </location>
</feature>
<evidence type="ECO:0000313" key="4">
    <source>
        <dbReference type="Proteomes" id="UP000034595"/>
    </source>
</evidence>
<evidence type="ECO:0000259" key="2">
    <source>
        <dbReference type="Pfam" id="PF01855"/>
    </source>
</evidence>
<organism evidence="3 4">
    <name type="scientific">Candidatus Azambacteria bacterium GW2011_GWA1_44_9</name>
    <dbReference type="NCBI Taxonomy" id="1618610"/>
    <lineage>
        <taxon>Bacteria</taxon>
        <taxon>Candidatus Azamiibacteriota</taxon>
    </lineage>
</organism>
<accession>A0A0G1KB39</accession>
<gene>
    <name evidence="3" type="ORF">UW78_C0026G0016</name>
</gene>
<keyword evidence="3" id="KW-0670">Pyruvate</keyword>
<dbReference type="GO" id="GO:0006979">
    <property type="term" value="P:response to oxidative stress"/>
    <property type="evidence" value="ECO:0007669"/>
    <property type="project" value="TreeGrafter"/>
</dbReference>
<dbReference type="InterPro" id="IPR029061">
    <property type="entry name" value="THDP-binding"/>
</dbReference>
<sequence>MTATSGGGFCLMTEGISLAGMAEIPIVVVLGMRPGPSTGMPTWSEQGDLQFALHSGHGDFPRIVLAAGDGEEAFRLTKEAFYLAEKYRTPVILITDKNLSEN</sequence>
<dbReference type="InterPro" id="IPR002880">
    <property type="entry name" value="Pyrv_Fd/Flavodoxin_OxRdtase_N"/>
</dbReference>
<evidence type="ECO:0000256" key="1">
    <source>
        <dbReference type="ARBA" id="ARBA00023002"/>
    </source>
</evidence>
<dbReference type="SUPFAM" id="SSF52518">
    <property type="entry name" value="Thiamin diphosphate-binding fold (THDP-binding)"/>
    <property type="match status" value="1"/>
</dbReference>
<keyword evidence="1" id="KW-0560">Oxidoreductase</keyword>
<reference evidence="3 4" key="1">
    <citation type="journal article" date="2015" name="Nature">
        <title>rRNA introns, odd ribosomes, and small enigmatic genomes across a large radiation of phyla.</title>
        <authorList>
            <person name="Brown C.T."/>
            <person name="Hug L.A."/>
            <person name="Thomas B.C."/>
            <person name="Sharon I."/>
            <person name="Castelle C.J."/>
            <person name="Singh A."/>
            <person name="Wilkins M.J."/>
            <person name="Williams K.H."/>
            <person name="Banfield J.F."/>
        </authorList>
    </citation>
    <scope>NUCLEOTIDE SEQUENCE [LARGE SCALE GENOMIC DNA]</scope>
</reference>
<feature type="domain" description="Pyruvate flavodoxin/ferredoxin oxidoreductase pyrimidine binding" evidence="2">
    <location>
        <begin position="1"/>
        <end position="98"/>
    </location>
</feature>
<dbReference type="PANTHER" id="PTHR32154">
    <property type="entry name" value="PYRUVATE-FLAVODOXIN OXIDOREDUCTASE-RELATED"/>
    <property type="match status" value="1"/>
</dbReference>
<dbReference type="PATRIC" id="fig|1618610.3.peg.730"/>